<protein>
    <submittedName>
        <fullName evidence="1">Mu-like prophage protein Com</fullName>
    </submittedName>
</protein>
<reference evidence="1 2" key="1">
    <citation type="submission" date="2018-06" db="EMBL/GenBank/DDBJ databases">
        <authorList>
            <consortium name="Pathogen Informatics"/>
            <person name="Doyle S."/>
        </authorList>
    </citation>
    <scope>NUCLEOTIDE SEQUENCE [LARGE SCALE GENOMIC DNA]</scope>
    <source>
        <strain evidence="1 2">NCTC10283</strain>
    </source>
</reference>
<dbReference type="Proteomes" id="UP000254209">
    <property type="component" value="Unassembled WGS sequence"/>
</dbReference>
<keyword evidence="2" id="KW-1185">Reference proteome</keyword>
<organism evidence="1 2">
    <name type="scientific">Alysiella crassa</name>
    <dbReference type="NCBI Taxonomy" id="153491"/>
    <lineage>
        <taxon>Bacteria</taxon>
        <taxon>Pseudomonadati</taxon>
        <taxon>Pseudomonadota</taxon>
        <taxon>Betaproteobacteria</taxon>
        <taxon>Neisseriales</taxon>
        <taxon>Neisseriaceae</taxon>
        <taxon>Alysiella</taxon>
    </lineage>
</organism>
<sequence>MYRELRCQNCNKKLANAAGVFEISIKCARCKSLNFFKQA</sequence>
<accession>A0A376BTM3</accession>
<name>A0A376BTM3_9NEIS</name>
<dbReference type="RefSeq" id="WP_084693609.1">
    <property type="nucleotide sequence ID" value="NZ_CP091519.2"/>
</dbReference>
<evidence type="ECO:0000313" key="1">
    <source>
        <dbReference type="EMBL" id="SSY80286.1"/>
    </source>
</evidence>
<gene>
    <name evidence="1" type="ORF">NCTC10283_01840</name>
</gene>
<dbReference type="EMBL" id="UFSO01000003">
    <property type="protein sequence ID" value="SSY80286.1"/>
    <property type="molecule type" value="Genomic_DNA"/>
</dbReference>
<dbReference type="STRING" id="1120980.GCA_000745955_00097"/>
<evidence type="ECO:0000313" key="2">
    <source>
        <dbReference type="Proteomes" id="UP000254209"/>
    </source>
</evidence>
<proteinExistence type="predicted"/>
<dbReference type="OrthoDB" id="5460091at2"/>
<dbReference type="InterPro" id="IPR019294">
    <property type="entry name" value="Translation_reg_Com"/>
</dbReference>
<dbReference type="AlphaFoldDB" id="A0A376BTM3"/>
<dbReference type="Pfam" id="PF10122">
    <property type="entry name" value="Zn_ribbon_Com"/>
    <property type="match status" value="1"/>
</dbReference>